<dbReference type="Ensembl" id="ENSRNOT00000029433.8">
    <property type="protein sequence ID" value="ENSRNOP00000079402.1"/>
    <property type="gene ID" value="ENSRNOG00000028202.8"/>
</dbReference>
<feature type="compositionally biased region" description="Basic residues" evidence="1">
    <location>
        <begin position="1"/>
        <end position="10"/>
    </location>
</feature>
<feature type="compositionally biased region" description="Basic residues" evidence="1">
    <location>
        <begin position="69"/>
        <end position="78"/>
    </location>
</feature>
<evidence type="ECO:0000313" key="3">
    <source>
        <dbReference type="Proteomes" id="UP000002494"/>
    </source>
</evidence>
<gene>
    <name evidence="2 4" type="primary">LOC120099282</name>
</gene>
<reference evidence="2" key="1">
    <citation type="submission" date="2024-01" db="EMBL/GenBank/DDBJ databases">
        <title>GRCr8: a new rat reference genome assembly contstructed from accurate long reads and long range scaffolding.</title>
        <authorList>
            <person name="Doris P.A."/>
            <person name="Kalbfleisch T."/>
            <person name="Li K."/>
            <person name="Howe K."/>
            <person name="Wood J."/>
        </authorList>
    </citation>
    <scope>NUCLEOTIDE SEQUENCE [LARGE SCALE GENOMIC DNA]</scope>
    <source>
        <strain evidence="2">Brown Norway</strain>
    </source>
</reference>
<feature type="compositionally biased region" description="Basic residues" evidence="1">
    <location>
        <begin position="24"/>
        <end position="37"/>
    </location>
</feature>
<organism evidence="2 3">
    <name type="scientific">Rattus norvegicus</name>
    <name type="common">Rat</name>
    <dbReference type="NCBI Taxonomy" id="10116"/>
    <lineage>
        <taxon>Eukaryota</taxon>
        <taxon>Metazoa</taxon>
        <taxon>Chordata</taxon>
        <taxon>Craniata</taxon>
        <taxon>Vertebrata</taxon>
        <taxon>Euteleostomi</taxon>
        <taxon>Mammalia</taxon>
        <taxon>Eutheria</taxon>
        <taxon>Euarchontoglires</taxon>
        <taxon>Glires</taxon>
        <taxon>Rodentia</taxon>
        <taxon>Myomorpha</taxon>
        <taxon>Muroidea</taxon>
        <taxon>Muridae</taxon>
        <taxon>Murinae</taxon>
        <taxon>Rattus</taxon>
    </lineage>
</organism>
<keyword evidence="3" id="KW-1185">Reference proteome</keyword>
<dbReference type="Proteomes" id="UP000002494">
    <property type="component" value="Chromosome X"/>
</dbReference>
<evidence type="ECO:0000256" key="1">
    <source>
        <dbReference type="SAM" id="MobiDB-lite"/>
    </source>
</evidence>
<feature type="compositionally biased region" description="Low complexity" evidence="1">
    <location>
        <begin position="115"/>
        <end position="124"/>
    </location>
</feature>
<feature type="compositionally biased region" description="Low complexity" evidence="1">
    <location>
        <begin position="11"/>
        <end position="20"/>
    </location>
</feature>
<reference evidence="2" key="2">
    <citation type="submission" date="2025-08" db="UniProtKB">
        <authorList>
            <consortium name="Ensembl"/>
        </authorList>
    </citation>
    <scope>IDENTIFICATION</scope>
    <source>
        <strain evidence="2">Brown Norway</strain>
    </source>
</reference>
<dbReference type="RGD" id="41338750">
    <property type="gene designation" value="LOC120099282"/>
</dbReference>
<feature type="region of interest" description="Disordered" evidence="1">
    <location>
        <begin position="100"/>
        <end position="124"/>
    </location>
</feature>
<proteinExistence type="predicted"/>
<dbReference type="OMA" id="HERMNEN"/>
<feature type="compositionally biased region" description="Pro residues" evidence="1">
    <location>
        <begin position="105"/>
        <end position="114"/>
    </location>
</feature>
<reference evidence="2" key="3">
    <citation type="submission" date="2025-09" db="UniProtKB">
        <authorList>
            <consortium name="Ensembl"/>
        </authorList>
    </citation>
    <scope>IDENTIFICATION</scope>
    <source>
        <strain evidence="2">Brown Norway</strain>
    </source>
</reference>
<feature type="compositionally biased region" description="Basic and acidic residues" evidence="1">
    <location>
        <begin position="50"/>
        <end position="62"/>
    </location>
</feature>
<sequence length="124" mass="13541">MVRVAKKAPKRGAAAAAAAAERSKQKRKSKTSSHQRSKFSNLTQCTCRRRSAEITEKGEKSLRPATGTKSKKKVKSRIHKEPSETALALLIHERMNENSNVIPPAEVPPVPESVPVPNEDMASS</sequence>
<name>A0A8I6G387_RAT</name>
<dbReference type="AlphaFoldDB" id="A0A8I6G387"/>
<feature type="region of interest" description="Disordered" evidence="1">
    <location>
        <begin position="1"/>
        <end position="81"/>
    </location>
</feature>
<protein>
    <submittedName>
        <fullName evidence="2">Cysteine-rich perinuclear theca protein 1-like</fullName>
    </submittedName>
</protein>
<accession>A0A8I6G387</accession>
<evidence type="ECO:0000313" key="2">
    <source>
        <dbReference type="Ensembl" id="ENSRNOP00000079402.1"/>
    </source>
</evidence>
<dbReference type="AGR" id="RGD:41338750"/>
<evidence type="ECO:0000313" key="4">
    <source>
        <dbReference type="RGD" id="41338750"/>
    </source>
</evidence>
<dbReference type="GeneTree" id="ENSGT00770000121214"/>